<dbReference type="EMBL" id="CP127526">
    <property type="protein sequence ID" value="XRI74671.1"/>
    <property type="molecule type" value="Genomic_DNA"/>
</dbReference>
<gene>
    <name evidence="1" type="ORF">HHS34_005615</name>
</gene>
<evidence type="ECO:0000313" key="2">
    <source>
        <dbReference type="Proteomes" id="UP001195965"/>
    </source>
</evidence>
<organism evidence="1 2">
    <name type="scientific">Acidithiobacillus montserratensis</name>
    <dbReference type="NCBI Taxonomy" id="2729135"/>
    <lineage>
        <taxon>Bacteria</taxon>
        <taxon>Pseudomonadati</taxon>
        <taxon>Pseudomonadota</taxon>
        <taxon>Acidithiobacillia</taxon>
        <taxon>Acidithiobacillales</taxon>
        <taxon>Acidithiobacillaceae</taxon>
        <taxon>Acidithiobacillus</taxon>
    </lineage>
</organism>
<name>A0ACD5HL49_9PROT</name>
<keyword evidence="2" id="KW-1185">Reference proteome</keyword>
<accession>A0ACD5HL49</accession>
<sequence>MAQEQTPIFSFDNLEVTQDAETKALQVTDTTIDMTATLPVDDPLHKRVLEIMSSKNAAKGFMAHEIYYYVNKEDRFQPIDRKSVKEKSHGVDTEVETAASPQLQESEQVINPAQEQTPIFTYGPMEIVQDPETQALQVSHTDLGETATLPVDDPMHKQVLDTIGKNPYSKGFVANHIHALMENEGHFLSPELDGDGIVFGPSVENVVEKKSPGMEVSEIDLNSPEGKALMEEVREMSARLKNPVEYDPASPEIPVVAQDANRVMQEVGPQAGMDLSAIRARLMNKQEYQPEKYHEGVPEVGTTASAQIQELVAERERTRPAQETEVPPPEKQDQAVEADQETKKALENWTDTRLADLPGTGGSGNDKSPTAQDQKPKFERKLPPVVLLGEQKKAHVLDYGDKITVTNRAMMGMGSGAKEKKRQAVEVALAAAAKRFGEPVHFQGNEKFMRETIAVAIERGIKLEPGTEAAKRMYERELAKIEPNQLGAAKGVPNRAPEKTKTVDKGLGL</sequence>
<proteinExistence type="predicted"/>
<reference evidence="1 2" key="1">
    <citation type="journal article" date="2021" name="ISME J.">
        <title>Genomic evolution of the class Acidithiobacillia: deep-branching Proteobacteria living in extreme acidic conditions.</title>
        <authorList>
            <person name="Moya-Beltran A."/>
            <person name="Beard S."/>
            <person name="Rojas-Villalobos C."/>
            <person name="Issotta F."/>
            <person name="Gallardo Y."/>
            <person name="Ulloa R."/>
            <person name="Giaveno A."/>
            <person name="Degli Esposti M."/>
            <person name="Johnson D.B."/>
            <person name="Quatrini R."/>
        </authorList>
    </citation>
    <scope>NUCLEOTIDE SEQUENCE [LARGE SCALE GENOMIC DNA]</scope>
    <source>
        <strain evidence="1 2">GG1-14</strain>
    </source>
</reference>
<evidence type="ECO:0000313" key="1">
    <source>
        <dbReference type="EMBL" id="XRI74671.1"/>
    </source>
</evidence>
<protein>
    <submittedName>
        <fullName evidence="1">Uncharacterized protein</fullName>
    </submittedName>
</protein>
<dbReference type="Proteomes" id="UP001195965">
    <property type="component" value="Chromosome"/>
</dbReference>